<organism evidence="1 2">
    <name type="scientific">Qipengyuania atrilutea</name>
    <dbReference type="NCBI Taxonomy" id="2744473"/>
    <lineage>
        <taxon>Bacteria</taxon>
        <taxon>Pseudomonadati</taxon>
        <taxon>Pseudomonadota</taxon>
        <taxon>Alphaproteobacteria</taxon>
        <taxon>Sphingomonadales</taxon>
        <taxon>Erythrobacteraceae</taxon>
        <taxon>Qipengyuania</taxon>
    </lineage>
</organism>
<protein>
    <submittedName>
        <fullName evidence="1">Uncharacterized protein</fullName>
    </submittedName>
</protein>
<dbReference type="EMBL" id="JABWGV010000001">
    <property type="protein sequence ID" value="NVD43477.1"/>
    <property type="molecule type" value="Genomic_DNA"/>
</dbReference>
<accession>A0A850GYN1</accession>
<name>A0A850GYN1_9SPHN</name>
<proteinExistence type="predicted"/>
<reference evidence="1 2" key="1">
    <citation type="submission" date="2020-06" db="EMBL/GenBank/DDBJ databases">
        <title>Altererythrobacter sp. HHU K3-1.</title>
        <authorList>
            <person name="Zhang D."/>
            <person name="Xue H."/>
        </authorList>
    </citation>
    <scope>NUCLEOTIDE SEQUENCE [LARGE SCALE GENOMIC DNA]</scope>
    <source>
        <strain evidence="1 2">HHU K3-1</strain>
    </source>
</reference>
<comment type="caution">
    <text evidence="1">The sequence shown here is derived from an EMBL/GenBank/DDBJ whole genome shotgun (WGS) entry which is preliminary data.</text>
</comment>
<sequence>MLLCDTIEEADVGKGNLETIRDNADKASDLMQVVDRELSMIQIEAQSAQVEILRRPKTNSFATSDEYIRRDWNHSFSNYEAAADEDRMPCFRTLLRTRVPDLDQLRIKVEELREVYGEVSALPAAEIFTQLLADIDRLN</sequence>
<dbReference type="AlphaFoldDB" id="A0A850GYN1"/>
<dbReference type="Proteomes" id="UP000561438">
    <property type="component" value="Unassembled WGS sequence"/>
</dbReference>
<evidence type="ECO:0000313" key="1">
    <source>
        <dbReference type="EMBL" id="NVD43477.1"/>
    </source>
</evidence>
<gene>
    <name evidence="1" type="ORF">HUV48_00410</name>
</gene>
<keyword evidence="2" id="KW-1185">Reference proteome</keyword>
<dbReference type="RefSeq" id="WP_176265811.1">
    <property type="nucleotide sequence ID" value="NZ_JABWGV010000001.1"/>
</dbReference>
<evidence type="ECO:0000313" key="2">
    <source>
        <dbReference type="Proteomes" id="UP000561438"/>
    </source>
</evidence>